<dbReference type="GO" id="GO:0006313">
    <property type="term" value="P:DNA transposition"/>
    <property type="evidence" value="ECO:0007669"/>
    <property type="project" value="InterPro"/>
</dbReference>
<name>A0A3P4AZ58_9BURK</name>
<dbReference type="Gene3D" id="3.30.70.1290">
    <property type="entry name" value="Transposase IS200-like"/>
    <property type="match status" value="1"/>
</dbReference>
<evidence type="ECO:0000313" key="1">
    <source>
        <dbReference type="EMBL" id="VCU69364.1"/>
    </source>
</evidence>
<reference evidence="1 2" key="1">
    <citation type="submission" date="2018-10" db="EMBL/GenBank/DDBJ databases">
        <authorList>
            <person name="Criscuolo A."/>
        </authorList>
    </citation>
    <scope>NUCLEOTIDE SEQUENCE [LARGE SCALE GENOMIC DNA]</scope>
    <source>
        <strain evidence="1">DnA1</strain>
    </source>
</reference>
<dbReference type="GO" id="GO:0004803">
    <property type="term" value="F:transposase activity"/>
    <property type="evidence" value="ECO:0007669"/>
    <property type="project" value="InterPro"/>
</dbReference>
<protein>
    <recommendedName>
        <fullName evidence="3">Transposase IS200-like domain-containing protein</fullName>
    </recommendedName>
</protein>
<dbReference type="EMBL" id="UWPJ01000013">
    <property type="protein sequence ID" value="VCU69364.1"/>
    <property type="molecule type" value="Genomic_DNA"/>
</dbReference>
<dbReference type="RefSeq" id="WP_124078712.1">
    <property type="nucleotide sequence ID" value="NZ_UWPJ01000013.1"/>
</dbReference>
<gene>
    <name evidence="1" type="ORF">PIGHUM_01426</name>
</gene>
<dbReference type="Proteomes" id="UP000277294">
    <property type="component" value="Unassembled WGS sequence"/>
</dbReference>
<keyword evidence="2" id="KW-1185">Reference proteome</keyword>
<organism evidence="1 2">
    <name type="scientific">Pigmentiphaga humi</name>
    <dbReference type="NCBI Taxonomy" id="2478468"/>
    <lineage>
        <taxon>Bacteria</taxon>
        <taxon>Pseudomonadati</taxon>
        <taxon>Pseudomonadota</taxon>
        <taxon>Betaproteobacteria</taxon>
        <taxon>Burkholderiales</taxon>
        <taxon>Alcaligenaceae</taxon>
        <taxon>Pigmentiphaga</taxon>
    </lineage>
</organism>
<dbReference type="GO" id="GO:0003677">
    <property type="term" value="F:DNA binding"/>
    <property type="evidence" value="ECO:0007669"/>
    <property type="project" value="InterPro"/>
</dbReference>
<accession>A0A3P4AZ58</accession>
<dbReference type="InterPro" id="IPR036515">
    <property type="entry name" value="Transposase_17_sf"/>
</dbReference>
<evidence type="ECO:0000313" key="2">
    <source>
        <dbReference type="Proteomes" id="UP000277294"/>
    </source>
</evidence>
<dbReference type="AlphaFoldDB" id="A0A3P4AZ58"/>
<proteinExistence type="predicted"/>
<sequence length="229" mass="24513">MARLPRLYAPDLPNLAQARFTVPLSLGGEGQVMLDQVAAWLAEDSKQHGVAVHGWTLTFDQLLLLATPAGPAGLSGLVQSLGRRLAARLQIGRVFAGRFRSTLVEPGAWVLPSLIWLETVPLRQGLAADPELWRWSSAALHVGAAAGGAVHDHADYWACGNTPFDRQANYRSMLLEGLPGASSTRIERSLQGQWALGGPVFLQGLEGSCSRRAVAAKRGRPRKAAPASE</sequence>
<evidence type="ECO:0008006" key="3">
    <source>
        <dbReference type="Google" id="ProtNLM"/>
    </source>
</evidence>
<dbReference type="OrthoDB" id="9814067at2"/>